<dbReference type="GO" id="GO:0009279">
    <property type="term" value="C:cell outer membrane"/>
    <property type="evidence" value="ECO:0007669"/>
    <property type="project" value="UniProtKB-SubCell"/>
</dbReference>
<dbReference type="STRING" id="1465490.SAMN05444277_102222"/>
<dbReference type="InterPro" id="IPR037066">
    <property type="entry name" value="Plug_dom_sf"/>
</dbReference>
<keyword evidence="5 7" id="KW-0472">Membrane</keyword>
<comment type="subcellular location">
    <subcellularLocation>
        <location evidence="1 7">Cell outer membrane</location>
        <topology evidence="1 7">Multi-pass membrane protein</topology>
    </subcellularLocation>
</comment>
<dbReference type="Pfam" id="PF13715">
    <property type="entry name" value="CarbopepD_reg_2"/>
    <property type="match status" value="1"/>
</dbReference>
<evidence type="ECO:0000256" key="2">
    <source>
        <dbReference type="ARBA" id="ARBA00022448"/>
    </source>
</evidence>
<evidence type="ECO:0000256" key="1">
    <source>
        <dbReference type="ARBA" id="ARBA00004571"/>
    </source>
</evidence>
<name>A0A1I5TNL0_9BACT</name>
<evidence type="ECO:0000256" key="8">
    <source>
        <dbReference type="SAM" id="SignalP"/>
    </source>
</evidence>
<dbReference type="Pfam" id="PF07715">
    <property type="entry name" value="Plug"/>
    <property type="match status" value="1"/>
</dbReference>
<evidence type="ECO:0000313" key="10">
    <source>
        <dbReference type="EMBL" id="SFP84623.1"/>
    </source>
</evidence>
<dbReference type="Gene3D" id="2.40.170.20">
    <property type="entry name" value="TonB-dependent receptor, beta-barrel domain"/>
    <property type="match status" value="1"/>
</dbReference>
<dbReference type="InterPro" id="IPR036942">
    <property type="entry name" value="Beta-barrel_TonB_sf"/>
</dbReference>
<evidence type="ECO:0000259" key="9">
    <source>
        <dbReference type="Pfam" id="PF07715"/>
    </source>
</evidence>
<dbReference type="PROSITE" id="PS52016">
    <property type="entry name" value="TONB_DEPENDENT_REC_3"/>
    <property type="match status" value="1"/>
</dbReference>
<keyword evidence="3 7" id="KW-1134">Transmembrane beta strand</keyword>
<evidence type="ECO:0000256" key="5">
    <source>
        <dbReference type="ARBA" id="ARBA00023136"/>
    </source>
</evidence>
<organism evidence="10 11">
    <name type="scientific">Parafilimonas terrae</name>
    <dbReference type="NCBI Taxonomy" id="1465490"/>
    <lineage>
        <taxon>Bacteria</taxon>
        <taxon>Pseudomonadati</taxon>
        <taxon>Bacteroidota</taxon>
        <taxon>Chitinophagia</taxon>
        <taxon>Chitinophagales</taxon>
        <taxon>Chitinophagaceae</taxon>
        <taxon>Parafilimonas</taxon>
    </lineage>
</organism>
<dbReference type="InterPro" id="IPR008969">
    <property type="entry name" value="CarboxyPept-like_regulatory"/>
</dbReference>
<keyword evidence="6 7" id="KW-0998">Cell outer membrane</keyword>
<dbReference type="SUPFAM" id="SSF56935">
    <property type="entry name" value="Porins"/>
    <property type="match status" value="1"/>
</dbReference>
<dbReference type="InterPro" id="IPR023996">
    <property type="entry name" value="TonB-dep_OMP_SusC/RagA"/>
</dbReference>
<sequence length="1070" mass="118098">MKNVLLATSLFFSAIISGVNAQSGNSSDTLPKAASGVRTITGVVSDDAGKPLPDVTVRIKGTGQTVVTDKAGKFYLVTTDTSSTLQITHISMAYEEVRTKPGVLNITMHPNDNSLNDVIVVGYGTQQRSKALGAINTIKADKLNEMPVTNLGSSLRGRIPALSVSGGNARPGADATLTIRNPVILSKDGGTLSPLYIIDDVIRTEDDFNLLDPSEVEDISFLKDAAAAIYGVRSAQGAIVVRTKRGKVGRTQVNVNSSYTTNDATSLPSMMTGYELANYLNASTQASKNFVADGSSGYLESSSYYTDDELEYFKNHNYNWLDHAWKPSNTYRTTVSVSGGSDKATFFASASYVKQDGNLDRINYDKWTFRANTDVNLGAGFKVGLSLSGNLNHNNQYLLKQGGENPENDVKGLLYTPGYTPPYINGYPVRLSQSSNQNTIDAFHYFEVQRLDNFNDSRNNSFNVVGSLQYDAPWLKGLTAKVQYSRLLDNTFPKQYGTQYYLYNFEMTGEHSHIYSDNVILSNTSPVKVSNGNRIYIKPSYRDAYQLDASVGYNNHFGKHNISALAIVEQTEFKYDDVQTVVESPTPGAPPDGRFAFGEEDVYETESEGGLLGYIGRINYDYAGKYLAEFQVRYDASTNFARENRWKPFGSVSAGWVISQENFLKNSNAINFLKLRLSAGKLGSDNTKAYGYLQRYTPLQNYGAVFGGNGDLILGVRNEAIPNPDVRWDDDLKLNGGIDARFLNNRLSATIDVFHDHRYNMLTALTASVPILIGSAIASENYATINAYGYEISAGWNDNIGKDFSYHANAFFTWSDAKSIKVDVAAGKIGTYEDPTGKSTDMGVQGYEYIGMFRSQAEVDSWLAKNPDYTIFGKTPMPGMLYYKDIRGPKDPETNQYAPPDGKIDENDQAFITPRSSNHYGFGLTLGGAYKGLQLEMVISGSFGGQGVVESAARKLGTATSTRPEFWNNVWTPDNTNAAYPNPYYNSDYDVTSSFWFRSSTQIRMTNINLSYTLPARWTDKIGMQSIKVYANAINAFNFYNPYSYKDNYLGSFDAYPVLRSFSFGLNLGF</sequence>
<dbReference type="SUPFAM" id="SSF49464">
    <property type="entry name" value="Carboxypeptidase regulatory domain-like"/>
    <property type="match status" value="1"/>
</dbReference>
<reference evidence="10 11" key="1">
    <citation type="submission" date="2016-10" db="EMBL/GenBank/DDBJ databases">
        <authorList>
            <person name="de Groot N.N."/>
        </authorList>
    </citation>
    <scope>NUCLEOTIDE SEQUENCE [LARGE SCALE GENOMIC DNA]</scope>
    <source>
        <strain evidence="10 11">DSM 28286</strain>
    </source>
</reference>
<dbReference type="RefSeq" id="WP_090655881.1">
    <property type="nucleotide sequence ID" value="NZ_FOXQ01000002.1"/>
</dbReference>
<feature type="domain" description="TonB-dependent receptor plug" evidence="9">
    <location>
        <begin position="130"/>
        <end position="238"/>
    </location>
</feature>
<evidence type="ECO:0000256" key="7">
    <source>
        <dbReference type="PROSITE-ProRule" id="PRU01360"/>
    </source>
</evidence>
<keyword evidence="2 7" id="KW-0813">Transport</keyword>
<dbReference type="OrthoDB" id="601301at2"/>
<keyword evidence="11" id="KW-1185">Reference proteome</keyword>
<feature type="chain" id="PRO_5011773915" evidence="8">
    <location>
        <begin position="22"/>
        <end position="1070"/>
    </location>
</feature>
<dbReference type="AlphaFoldDB" id="A0A1I5TNL0"/>
<protein>
    <submittedName>
        <fullName evidence="10">TonB-linked outer membrane protein, SusC/RagA family</fullName>
    </submittedName>
</protein>
<evidence type="ECO:0000256" key="3">
    <source>
        <dbReference type="ARBA" id="ARBA00022452"/>
    </source>
</evidence>
<comment type="similarity">
    <text evidence="7">Belongs to the TonB-dependent receptor family.</text>
</comment>
<keyword evidence="4 7" id="KW-0812">Transmembrane</keyword>
<dbReference type="InterPro" id="IPR039426">
    <property type="entry name" value="TonB-dep_rcpt-like"/>
</dbReference>
<proteinExistence type="inferred from homology"/>
<dbReference type="InterPro" id="IPR012910">
    <property type="entry name" value="Plug_dom"/>
</dbReference>
<evidence type="ECO:0000256" key="6">
    <source>
        <dbReference type="ARBA" id="ARBA00023237"/>
    </source>
</evidence>
<gene>
    <name evidence="10" type="ORF">SAMN05444277_102222</name>
</gene>
<keyword evidence="8" id="KW-0732">Signal</keyword>
<feature type="signal peptide" evidence="8">
    <location>
        <begin position="1"/>
        <end position="21"/>
    </location>
</feature>
<dbReference type="Gene3D" id="2.170.130.10">
    <property type="entry name" value="TonB-dependent receptor, plug domain"/>
    <property type="match status" value="1"/>
</dbReference>
<dbReference type="Proteomes" id="UP000199031">
    <property type="component" value="Unassembled WGS sequence"/>
</dbReference>
<accession>A0A1I5TNL0</accession>
<evidence type="ECO:0000256" key="4">
    <source>
        <dbReference type="ARBA" id="ARBA00022692"/>
    </source>
</evidence>
<dbReference type="EMBL" id="FOXQ01000002">
    <property type="protein sequence ID" value="SFP84623.1"/>
    <property type="molecule type" value="Genomic_DNA"/>
</dbReference>
<dbReference type="Gene3D" id="2.60.40.1120">
    <property type="entry name" value="Carboxypeptidase-like, regulatory domain"/>
    <property type="match status" value="1"/>
</dbReference>
<evidence type="ECO:0000313" key="11">
    <source>
        <dbReference type="Proteomes" id="UP000199031"/>
    </source>
</evidence>
<dbReference type="NCBIfam" id="TIGR04056">
    <property type="entry name" value="OMP_RagA_SusC"/>
    <property type="match status" value="1"/>
</dbReference>